<evidence type="ECO:0000313" key="1">
    <source>
        <dbReference type="EMBL" id="KAJ7700471.1"/>
    </source>
</evidence>
<evidence type="ECO:0000313" key="2">
    <source>
        <dbReference type="Proteomes" id="UP001221757"/>
    </source>
</evidence>
<organism evidence="1 2">
    <name type="scientific">Mycena rosella</name>
    <name type="common">Pink bonnet</name>
    <name type="synonym">Agaricus rosellus</name>
    <dbReference type="NCBI Taxonomy" id="1033263"/>
    <lineage>
        <taxon>Eukaryota</taxon>
        <taxon>Fungi</taxon>
        <taxon>Dikarya</taxon>
        <taxon>Basidiomycota</taxon>
        <taxon>Agaricomycotina</taxon>
        <taxon>Agaricomycetes</taxon>
        <taxon>Agaricomycetidae</taxon>
        <taxon>Agaricales</taxon>
        <taxon>Marasmiineae</taxon>
        <taxon>Mycenaceae</taxon>
        <taxon>Mycena</taxon>
    </lineage>
</organism>
<accession>A0AAD7GLM6</accession>
<dbReference type="Proteomes" id="UP001221757">
    <property type="component" value="Unassembled WGS sequence"/>
</dbReference>
<dbReference type="AlphaFoldDB" id="A0AAD7GLM6"/>
<reference evidence="1" key="1">
    <citation type="submission" date="2023-03" db="EMBL/GenBank/DDBJ databases">
        <title>Massive genome expansion in bonnet fungi (Mycena s.s.) driven by repeated elements and novel gene families across ecological guilds.</title>
        <authorList>
            <consortium name="Lawrence Berkeley National Laboratory"/>
            <person name="Harder C.B."/>
            <person name="Miyauchi S."/>
            <person name="Viragh M."/>
            <person name="Kuo A."/>
            <person name="Thoen E."/>
            <person name="Andreopoulos B."/>
            <person name="Lu D."/>
            <person name="Skrede I."/>
            <person name="Drula E."/>
            <person name="Henrissat B."/>
            <person name="Morin E."/>
            <person name="Kohler A."/>
            <person name="Barry K."/>
            <person name="LaButti K."/>
            <person name="Morin E."/>
            <person name="Salamov A."/>
            <person name="Lipzen A."/>
            <person name="Mereny Z."/>
            <person name="Hegedus B."/>
            <person name="Baldrian P."/>
            <person name="Stursova M."/>
            <person name="Weitz H."/>
            <person name="Taylor A."/>
            <person name="Grigoriev I.V."/>
            <person name="Nagy L.G."/>
            <person name="Martin F."/>
            <person name="Kauserud H."/>
        </authorList>
    </citation>
    <scope>NUCLEOTIDE SEQUENCE</scope>
    <source>
        <strain evidence="1">CBHHK067</strain>
    </source>
</reference>
<name>A0AAD7GLM6_MYCRO</name>
<protein>
    <submittedName>
        <fullName evidence="1">Uncharacterized protein</fullName>
    </submittedName>
</protein>
<dbReference type="EMBL" id="JARKIE010000020">
    <property type="protein sequence ID" value="KAJ7700471.1"/>
    <property type="molecule type" value="Genomic_DNA"/>
</dbReference>
<sequence>MLDTVTVASDAIQHVATCAQIKPSCGFNATFGPPQCAKSTGNNVPNASQLGHRRSRRMIVQTAVRIFSQSAARDPSNIWYGARSLGQQRPGSSLQINGEDKCVYIPVLLSALFVLAGPAIAARESIFETVRRGMCLRPTMPSSTPRILAALPSMAEEHEPGSSRTPDQQNETVLDISDEAFKLHLEDSDSIEEHLHILMADNMEDFPEDDSSDQAALFAARIAKACIIDKTRSGHVRQDPDLLFKVFPTDTDSVYRIIKTYLRYHLRQNSAWKPKEVSAQTPRDINMFITQKCGPVKE</sequence>
<gene>
    <name evidence="1" type="ORF">B0H17DRAFT_1128880</name>
</gene>
<keyword evidence="2" id="KW-1185">Reference proteome</keyword>
<proteinExistence type="predicted"/>
<comment type="caution">
    <text evidence="1">The sequence shown here is derived from an EMBL/GenBank/DDBJ whole genome shotgun (WGS) entry which is preliminary data.</text>
</comment>